<evidence type="ECO:0000259" key="8">
    <source>
        <dbReference type="PROSITE" id="PS50156"/>
    </source>
</evidence>
<evidence type="ECO:0000256" key="5">
    <source>
        <dbReference type="ARBA" id="ARBA00022989"/>
    </source>
</evidence>
<feature type="transmembrane region" description="Helical" evidence="7">
    <location>
        <begin position="505"/>
        <end position="529"/>
    </location>
</feature>
<reference evidence="9 10" key="1">
    <citation type="submission" date="2020-02" db="EMBL/GenBank/DDBJ databases">
        <title>Acidophilic actinobacteria isolated from forest soil.</title>
        <authorList>
            <person name="Golinska P."/>
        </authorList>
    </citation>
    <scope>NUCLEOTIDE SEQUENCE [LARGE SCALE GENOMIC DNA]</scope>
    <source>
        <strain evidence="9 10">NL8</strain>
    </source>
</reference>
<comment type="caution">
    <text evidence="9">The sequence shown here is derived from an EMBL/GenBank/DDBJ whole genome shotgun (WGS) entry which is preliminary data.</text>
</comment>
<accession>A0ABS5L2D8</accession>
<proteinExistence type="inferred from homology"/>
<feature type="domain" description="SSD" evidence="8">
    <location>
        <begin position="200"/>
        <end position="332"/>
    </location>
</feature>
<evidence type="ECO:0000256" key="6">
    <source>
        <dbReference type="ARBA" id="ARBA00023136"/>
    </source>
</evidence>
<dbReference type="EMBL" id="JAAFYZ010000180">
    <property type="protein sequence ID" value="MBS2552300.1"/>
    <property type="molecule type" value="Genomic_DNA"/>
</dbReference>
<feature type="transmembrane region" description="Helical" evidence="7">
    <location>
        <begin position="651"/>
        <end position="674"/>
    </location>
</feature>
<comment type="subcellular location">
    <subcellularLocation>
        <location evidence="1">Cell membrane</location>
        <topology evidence="1">Multi-pass membrane protein</topology>
    </subcellularLocation>
</comment>
<feature type="transmembrane region" description="Helical" evidence="7">
    <location>
        <begin position="307"/>
        <end position="331"/>
    </location>
</feature>
<dbReference type="RefSeq" id="WP_212017738.1">
    <property type="nucleotide sequence ID" value="NZ_JAAFYZ010000180.1"/>
</dbReference>
<evidence type="ECO:0000256" key="7">
    <source>
        <dbReference type="SAM" id="Phobius"/>
    </source>
</evidence>
<keyword evidence="5 7" id="KW-1133">Transmembrane helix</keyword>
<evidence type="ECO:0000256" key="1">
    <source>
        <dbReference type="ARBA" id="ARBA00004651"/>
    </source>
</evidence>
<dbReference type="InterPro" id="IPR004869">
    <property type="entry name" value="MMPL_dom"/>
</dbReference>
<feature type="transmembrane region" description="Helical" evidence="7">
    <location>
        <begin position="207"/>
        <end position="227"/>
    </location>
</feature>
<sequence>MLRRAAELAIRRPRAVIAVWAVVLVVGIGLGGTVFGKLGGLGANVPGSESQVSADRITKLDPGSDTVDGVVASTTPGRAIAADPGLRDRVTAAVADLRRIPGVARVPDPYQTPGATGDGQAVAIPVTFVSGISSRDEDVALKAAQARLHAIAGPDFEVRVGGGPLTGDALNHTAQSDASKAEMISLPVVLVLLVVVFGGLLAASLPLVLAVCGIASTFLVLYGFSFATDLSVYSVQITTMLGLGLGVDYALLMVTRFKQERGGTADIASCVRRTVAAAGRTVFFSGLTVAVSLVGLVVYPAPFLRSMGLAATAVVAVDMLAAVTLLPALLAKFGHRIKPTSARRAQGQWFGRVAAGVVRRPLPVLLAIVAGLVTVATPVMAMTLSPGDARELPAGSESRQAYDLSVAHFPGQSTTSPVDVLVEGGAARPDYLAHLRSLPGVADATQKTYPDGSAVLHLTPTGTVDGKAATGLVRTIRSEHQGAYVTGDSAHLVDYRRMLVDRLPYAIGVVLLSVFVLLFLFTGSVLIPLKAVLTNLLSIGAALGAMVWVFQQGHFAGLFGAGTKGGLGALDVTVPPLMIAVAFGLSMDYEIFILGRIREARLAGEDARAAVVTGVRHTGRVVTCAAALLMIVFACFMTGGAAPILEFGFGLTLAVLIDATLVRMLLVPAVLALLGEGAWWAPRVLRGVHARFGIAEAAAGADAGTTGT</sequence>
<keyword evidence="4 7" id="KW-0812">Transmembrane</keyword>
<keyword evidence="10" id="KW-1185">Reference proteome</keyword>
<feature type="transmembrane region" description="Helical" evidence="7">
    <location>
        <begin position="618"/>
        <end position="645"/>
    </location>
</feature>
<name>A0ABS5L2D8_9ACTN</name>
<dbReference type="InterPro" id="IPR050545">
    <property type="entry name" value="Mycobact_MmpL"/>
</dbReference>
<evidence type="ECO:0000313" key="9">
    <source>
        <dbReference type="EMBL" id="MBS2552300.1"/>
    </source>
</evidence>
<dbReference type="PROSITE" id="PS50156">
    <property type="entry name" value="SSD"/>
    <property type="match status" value="1"/>
</dbReference>
<dbReference type="PANTHER" id="PTHR33406">
    <property type="entry name" value="MEMBRANE PROTEIN MJ1562-RELATED"/>
    <property type="match status" value="1"/>
</dbReference>
<feature type="transmembrane region" description="Helical" evidence="7">
    <location>
        <begin position="183"/>
        <end position="202"/>
    </location>
</feature>
<evidence type="ECO:0000256" key="2">
    <source>
        <dbReference type="ARBA" id="ARBA00010157"/>
    </source>
</evidence>
<dbReference type="Proteomes" id="UP000730482">
    <property type="component" value="Unassembled WGS sequence"/>
</dbReference>
<feature type="non-terminal residue" evidence="9">
    <location>
        <position position="708"/>
    </location>
</feature>
<dbReference type="SUPFAM" id="SSF82866">
    <property type="entry name" value="Multidrug efflux transporter AcrB transmembrane domain"/>
    <property type="match status" value="2"/>
</dbReference>
<dbReference type="Pfam" id="PF03176">
    <property type="entry name" value="MMPL"/>
    <property type="match status" value="2"/>
</dbReference>
<dbReference type="PANTHER" id="PTHR33406:SF11">
    <property type="entry name" value="MEMBRANE PROTEIN SCO6666-RELATED"/>
    <property type="match status" value="1"/>
</dbReference>
<evidence type="ECO:0000256" key="3">
    <source>
        <dbReference type="ARBA" id="ARBA00022475"/>
    </source>
</evidence>
<dbReference type="Gene3D" id="1.20.1640.10">
    <property type="entry name" value="Multidrug efflux transporter AcrB transmembrane domain"/>
    <property type="match status" value="2"/>
</dbReference>
<protein>
    <submittedName>
        <fullName evidence="9">MMPL family transporter</fullName>
    </submittedName>
</protein>
<comment type="similarity">
    <text evidence="2">Belongs to the resistance-nodulation-cell division (RND) (TC 2.A.6) family. MmpL subfamily.</text>
</comment>
<feature type="transmembrane region" description="Helical" evidence="7">
    <location>
        <begin position="282"/>
        <end position="301"/>
    </location>
</feature>
<feature type="transmembrane region" description="Helical" evidence="7">
    <location>
        <begin position="362"/>
        <end position="384"/>
    </location>
</feature>
<evidence type="ECO:0000256" key="4">
    <source>
        <dbReference type="ARBA" id="ARBA00022692"/>
    </source>
</evidence>
<keyword evidence="3" id="KW-1003">Cell membrane</keyword>
<feature type="transmembrane region" description="Helical" evidence="7">
    <location>
        <begin position="536"/>
        <end position="557"/>
    </location>
</feature>
<feature type="transmembrane region" description="Helical" evidence="7">
    <location>
        <begin position="233"/>
        <end position="252"/>
    </location>
</feature>
<gene>
    <name evidence="9" type="ORF">KGQ19_36135</name>
</gene>
<dbReference type="InterPro" id="IPR000731">
    <property type="entry name" value="SSD"/>
</dbReference>
<evidence type="ECO:0000313" key="10">
    <source>
        <dbReference type="Proteomes" id="UP000730482"/>
    </source>
</evidence>
<organism evidence="9 10">
    <name type="scientific">Catenulispora pinistramenti</name>
    <dbReference type="NCBI Taxonomy" id="2705254"/>
    <lineage>
        <taxon>Bacteria</taxon>
        <taxon>Bacillati</taxon>
        <taxon>Actinomycetota</taxon>
        <taxon>Actinomycetes</taxon>
        <taxon>Catenulisporales</taxon>
        <taxon>Catenulisporaceae</taxon>
        <taxon>Catenulispora</taxon>
    </lineage>
</organism>
<keyword evidence="6 7" id="KW-0472">Membrane</keyword>